<evidence type="ECO:0000313" key="6">
    <source>
        <dbReference type="Proteomes" id="UP000016922"/>
    </source>
</evidence>
<dbReference type="eggNOG" id="ENOG502S63H">
    <property type="taxonomic scope" value="Eukaryota"/>
</dbReference>
<evidence type="ECO:0000313" key="5">
    <source>
        <dbReference type="EMBL" id="EPE35144.1"/>
    </source>
</evidence>
<proteinExistence type="predicted"/>
<feature type="transmembrane region" description="Helical" evidence="2">
    <location>
        <begin position="254"/>
        <end position="276"/>
    </location>
</feature>
<dbReference type="PROSITE" id="PS51212">
    <property type="entry name" value="WSC"/>
    <property type="match status" value="1"/>
</dbReference>
<dbReference type="STRING" id="1116229.S3DDG3"/>
<dbReference type="SMART" id="SM00321">
    <property type="entry name" value="WSC"/>
    <property type="match status" value="1"/>
</dbReference>
<evidence type="ECO:0000256" key="1">
    <source>
        <dbReference type="SAM" id="MobiDB-lite"/>
    </source>
</evidence>
<feature type="region of interest" description="Disordered" evidence="1">
    <location>
        <begin position="115"/>
        <end position="139"/>
    </location>
</feature>
<dbReference type="OrthoDB" id="2537459at2759"/>
<keyword evidence="2" id="KW-1133">Transmembrane helix</keyword>
<keyword evidence="3" id="KW-0732">Signal</keyword>
<organism evidence="5 6">
    <name type="scientific">Glarea lozoyensis (strain ATCC 20868 / MF5171)</name>
    <dbReference type="NCBI Taxonomy" id="1116229"/>
    <lineage>
        <taxon>Eukaryota</taxon>
        <taxon>Fungi</taxon>
        <taxon>Dikarya</taxon>
        <taxon>Ascomycota</taxon>
        <taxon>Pezizomycotina</taxon>
        <taxon>Leotiomycetes</taxon>
        <taxon>Helotiales</taxon>
        <taxon>Helotiaceae</taxon>
        <taxon>Glarea</taxon>
    </lineage>
</organism>
<keyword evidence="6" id="KW-1185">Reference proteome</keyword>
<accession>S3DDG3</accession>
<feature type="compositionally biased region" description="Low complexity" evidence="1">
    <location>
        <begin position="379"/>
        <end position="389"/>
    </location>
</feature>
<dbReference type="PANTHER" id="PTHR16861">
    <property type="entry name" value="GLYCOPROTEIN 38"/>
    <property type="match status" value="1"/>
</dbReference>
<dbReference type="GeneID" id="19469885"/>
<dbReference type="EMBL" id="KE145355">
    <property type="protein sequence ID" value="EPE35144.1"/>
    <property type="molecule type" value="Genomic_DNA"/>
</dbReference>
<feature type="signal peptide" evidence="3">
    <location>
        <begin position="1"/>
        <end position="25"/>
    </location>
</feature>
<dbReference type="InterPro" id="IPR002889">
    <property type="entry name" value="WSC_carb-bd"/>
</dbReference>
<evidence type="ECO:0000256" key="2">
    <source>
        <dbReference type="SAM" id="Phobius"/>
    </source>
</evidence>
<evidence type="ECO:0000259" key="4">
    <source>
        <dbReference type="PROSITE" id="PS51212"/>
    </source>
</evidence>
<dbReference type="OMA" id="QIDPRMD"/>
<gene>
    <name evidence="5" type="ORF">GLAREA_10840</name>
</gene>
<dbReference type="PANTHER" id="PTHR16861:SF4">
    <property type="entry name" value="SH3 DOMAIN PROTEIN (AFU_ORTHOLOGUE AFUA_1G13610)"/>
    <property type="match status" value="1"/>
</dbReference>
<feature type="region of interest" description="Disordered" evidence="1">
    <location>
        <begin position="153"/>
        <end position="247"/>
    </location>
</feature>
<dbReference type="HOGENOM" id="CLU_024893_2_0_1"/>
<name>S3DDG3_GLAL2</name>
<dbReference type="RefSeq" id="XP_008078131.1">
    <property type="nucleotide sequence ID" value="XM_008079940.1"/>
</dbReference>
<protein>
    <recommendedName>
        <fullName evidence="4">WSC domain-containing protein</fullName>
    </recommendedName>
</protein>
<dbReference type="Pfam" id="PF01822">
    <property type="entry name" value="WSC"/>
    <property type="match status" value="1"/>
</dbReference>
<dbReference type="Proteomes" id="UP000016922">
    <property type="component" value="Unassembled WGS sequence"/>
</dbReference>
<dbReference type="AlphaFoldDB" id="S3DDG3"/>
<sequence>MFSLRRWSSPIALFAGLTLITSASAYTQQICSGLNTASTNKNSSIYQSGGLCHDFCIDSYAFAVVQYDGCWCSNYAPSVTADGCNTQCPGYPSELCGGNNLFGYIALALAPSGTRGPPQSAAASTSSRPVSVTSVPPTMTVTATPDAVTIISTVTPDIPTPSPSETSTSSTTPSATSTTSTTTTPTTTSTPSTSSSTSDVETSSTWTPTPVTSLETITGSVRTVTVTPTVPPNSQNLNSVSKNSGGGGGLSTGGAVGLTIGLVVLIATIALMAWYYMRKRKQEKEDAFANLSRANSVTGQLGSAGGGVPSRTMSENSRYVLNTNGRQVVEAWEPETGGRQNRLVPVDPRLDPFAPLYQRDNKSRDSINTLRDDQDYSRRVQQPRPVLRVNNPDTE</sequence>
<feature type="domain" description="WSC" evidence="4">
    <location>
        <begin position="25"/>
        <end position="108"/>
    </location>
</feature>
<keyword evidence="2" id="KW-0472">Membrane</keyword>
<keyword evidence="2" id="KW-0812">Transmembrane</keyword>
<feature type="chain" id="PRO_5004519550" description="WSC domain-containing protein" evidence="3">
    <location>
        <begin position="26"/>
        <end position="395"/>
    </location>
</feature>
<feature type="region of interest" description="Disordered" evidence="1">
    <location>
        <begin position="334"/>
        <end position="395"/>
    </location>
</feature>
<feature type="compositionally biased region" description="Low complexity" evidence="1">
    <location>
        <begin position="163"/>
        <end position="213"/>
    </location>
</feature>
<dbReference type="KEGG" id="glz:GLAREA_10840"/>
<reference evidence="5 6" key="1">
    <citation type="journal article" date="2013" name="BMC Genomics">
        <title>Genomics-driven discovery of the pneumocandin biosynthetic gene cluster in the fungus Glarea lozoyensis.</title>
        <authorList>
            <person name="Chen L."/>
            <person name="Yue Q."/>
            <person name="Zhang X."/>
            <person name="Xiang M."/>
            <person name="Wang C."/>
            <person name="Li S."/>
            <person name="Che Y."/>
            <person name="Ortiz-Lopez F.J."/>
            <person name="Bills G.F."/>
            <person name="Liu X."/>
            <person name="An Z."/>
        </authorList>
    </citation>
    <scope>NUCLEOTIDE SEQUENCE [LARGE SCALE GENOMIC DNA]</scope>
    <source>
        <strain evidence="6">ATCC 20868 / MF5171</strain>
    </source>
</reference>
<feature type="compositionally biased region" description="Basic and acidic residues" evidence="1">
    <location>
        <begin position="359"/>
        <end position="378"/>
    </location>
</feature>
<feature type="compositionally biased region" description="Low complexity" evidence="1">
    <location>
        <begin position="120"/>
        <end position="139"/>
    </location>
</feature>
<evidence type="ECO:0000256" key="3">
    <source>
        <dbReference type="SAM" id="SignalP"/>
    </source>
</evidence>